<protein>
    <submittedName>
        <fullName evidence="2">DUF3011 domain-containing protein</fullName>
    </submittedName>
</protein>
<proteinExistence type="predicted"/>
<dbReference type="InterPro" id="IPR021381">
    <property type="entry name" value="DUF3011"/>
</dbReference>
<dbReference type="OrthoDB" id="6052310at2"/>
<dbReference type="KEGG" id="lyj:FKV23_07240"/>
<keyword evidence="3" id="KW-1185">Reference proteome</keyword>
<feature type="region of interest" description="Disordered" evidence="1">
    <location>
        <begin position="191"/>
        <end position="211"/>
    </location>
</feature>
<evidence type="ECO:0000313" key="3">
    <source>
        <dbReference type="Proteomes" id="UP000317199"/>
    </source>
</evidence>
<accession>A0A514BR78</accession>
<dbReference type="Pfam" id="PF11218">
    <property type="entry name" value="DUF3011"/>
    <property type="match status" value="1"/>
</dbReference>
<gene>
    <name evidence="2" type="ORF">FKV23_07240</name>
</gene>
<dbReference type="Proteomes" id="UP000317199">
    <property type="component" value="Chromosome"/>
</dbReference>
<dbReference type="EMBL" id="CP041242">
    <property type="protein sequence ID" value="QDH69908.1"/>
    <property type="molecule type" value="Genomic_DNA"/>
</dbReference>
<evidence type="ECO:0000313" key="2">
    <source>
        <dbReference type="EMBL" id="QDH69908.1"/>
    </source>
</evidence>
<dbReference type="AlphaFoldDB" id="A0A514BR78"/>
<dbReference type="PROSITE" id="PS51257">
    <property type="entry name" value="PROKAR_LIPOPROTEIN"/>
    <property type="match status" value="1"/>
</dbReference>
<evidence type="ECO:0000256" key="1">
    <source>
        <dbReference type="SAM" id="MobiDB-lite"/>
    </source>
</evidence>
<reference evidence="2 3" key="1">
    <citation type="submission" date="2019-06" db="EMBL/GenBank/DDBJ databases">
        <title>Lysobacter alkalisoli sp. nov. isolated from saline-alkali soil.</title>
        <authorList>
            <person name="Sun J.-Q."/>
            <person name="Xu L."/>
        </authorList>
    </citation>
    <scope>NUCLEOTIDE SEQUENCE [LARGE SCALE GENOMIC DNA]</scope>
    <source>
        <strain evidence="2 3">SJ-36</strain>
    </source>
</reference>
<organism evidence="2 3">
    <name type="scientific">Marilutibacter alkalisoli</name>
    <dbReference type="NCBI Taxonomy" id="2591633"/>
    <lineage>
        <taxon>Bacteria</taxon>
        <taxon>Pseudomonadati</taxon>
        <taxon>Pseudomonadota</taxon>
        <taxon>Gammaproteobacteria</taxon>
        <taxon>Lysobacterales</taxon>
        <taxon>Lysobacteraceae</taxon>
        <taxon>Marilutibacter</taxon>
    </lineage>
</organism>
<name>A0A514BR78_9GAMM</name>
<sequence>MVAMTRVMKRALATVAVMMVAGCIYDPMYGGGAGYPGSGHPYPGGGYPSYPGGYPGSGYDRTFRCESSDNRTRRCRVDTSGGVRLVRRLSDSPCIQGRTWGVDRDGVWVTNGCRGEFVAGYGGDRPGYGQGSGLVRCESNDNRVRRCAANTRGGVQLVRQLSSKPCTQDRTWGHDRDSIWVSNGCRAEFATGRGSGGGHRPDPGHSQTVRCESRDDRQRRCNVQVRNEVVLIRQLSRSACIRGTSWGWDRSGIWVSGGCRGEFSVR</sequence>